<comment type="similarity">
    <text evidence="1">Belongs to the GSP E family.</text>
</comment>
<feature type="domain" description="Bacterial type II secretion system protein E" evidence="4">
    <location>
        <begin position="87"/>
        <end position="269"/>
    </location>
</feature>
<dbReference type="AlphaFoldDB" id="A0A0U1QT93"/>
<evidence type="ECO:0000313" key="5">
    <source>
        <dbReference type="EMBL" id="ABS45602.1"/>
    </source>
</evidence>
<dbReference type="PANTHER" id="PTHR30258:SF3">
    <property type="entry name" value="SLL1921 PROTEIN"/>
    <property type="match status" value="1"/>
</dbReference>
<dbReference type="Gene3D" id="3.40.50.300">
    <property type="entry name" value="P-loop containing nucleotide triphosphate hydrolases"/>
    <property type="match status" value="1"/>
</dbReference>
<evidence type="ECO:0000256" key="1">
    <source>
        <dbReference type="ARBA" id="ARBA00006611"/>
    </source>
</evidence>
<dbReference type="RefSeq" id="WP_011988446.1">
    <property type="nucleotide sequence ID" value="NC_009704.1"/>
</dbReference>
<dbReference type="PANTHER" id="PTHR30258">
    <property type="entry name" value="TYPE II SECRETION SYSTEM PROTEIN GSPE-RELATED"/>
    <property type="match status" value="1"/>
</dbReference>
<dbReference type="KEGG" id="ypi:YpsIP31758_A0066"/>
<dbReference type="EMBL" id="CP000718">
    <property type="protein sequence ID" value="ABS45602.1"/>
    <property type="molecule type" value="Genomic_DNA"/>
</dbReference>
<evidence type="ECO:0000256" key="2">
    <source>
        <dbReference type="ARBA" id="ARBA00022741"/>
    </source>
</evidence>
<dbReference type="GO" id="GO:0005886">
    <property type="term" value="C:plasma membrane"/>
    <property type="evidence" value="ECO:0007669"/>
    <property type="project" value="TreeGrafter"/>
</dbReference>
<dbReference type="GO" id="GO:0016887">
    <property type="term" value="F:ATP hydrolysis activity"/>
    <property type="evidence" value="ECO:0007669"/>
    <property type="project" value="TreeGrafter"/>
</dbReference>
<reference evidence="5 6" key="1">
    <citation type="journal article" date="2007" name="PLoS Genet.">
        <title>The complete genome sequence of Yersinia pseudotuberculosis IP31758, the causative agent of Far East scarlet-like fever.</title>
        <authorList>
            <person name="Eppinger M."/>
            <person name="Rosovitz M.J."/>
            <person name="Fricke W.F."/>
            <person name="Rasko D.A."/>
            <person name="Kokorina G."/>
            <person name="Fayolle C."/>
            <person name="Lindler L.E."/>
            <person name="Carniel E."/>
            <person name="Ravel J."/>
        </authorList>
    </citation>
    <scope>NUCLEOTIDE SEQUENCE [LARGE SCALE GENOMIC DNA]</scope>
    <source>
        <strain evidence="5 6">IP 31758</strain>
        <plasmid evidence="6">Plasmid plasmid_59kb</plasmid>
    </source>
</reference>
<name>A0A0U1QT93_YERP3</name>
<dbReference type="GO" id="GO:0005524">
    <property type="term" value="F:ATP binding"/>
    <property type="evidence" value="ECO:0007669"/>
    <property type="project" value="UniProtKB-KW"/>
</dbReference>
<gene>
    <name evidence="5" type="ordered locus">YpsIP31758_A0066</name>
</gene>
<dbReference type="Proteomes" id="UP000002412">
    <property type="component" value="Plasmid p_59kb"/>
</dbReference>
<dbReference type="InterPro" id="IPR001482">
    <property type="entry name" value="T2SS/T4SS_dom"/>
</dbReference>
<keyword evidence="5" id="KW-0614">Plasmid</keyword>
<sequence length="317" mass="35129">MTESLLKDSGFVDLYLGDDYTDIKGMIGASNRLAPAPEILKNDIESLRQQCLNFYHAEKRNEFSIFYGERLYRVTTTIDVYQNIGFVIRQTPNELFTLQKVGLSSDLIKLISQNNNSGLVLVSGKMGAGKTTTAAAMICHRIKESGNLGVSIEDPIETLLGGKHGDGRCIQLEVSDNEGYPLAIKRALRMGANNILIGEIRDAQTAHEVMKASLNGAFIVATIHANNCIDAIERYSIFCNEINSKANSIIAKSLFIVTNQVLMPSIYESNIRGYTCTVNGYDIRASTTIQAKIRDGNFQTLKDEFDSINQKQMRHSL</sequence>
<accession>A0A0U1QT93</accession>
<evidence type="ECO:0000256" key="3">
    <source>
        <dbReference type="ARBA" id="ARBA00022840"/>
    </source>
</evidence>
<dbReference type="Pfam" id="PF00437">
    <property type="entry name" value="T2SSE"/>
    <property type="match status" value="1"/>
</dbReference>
<protein>
    <submittedName>
        <fullName evidence="5">Type IV secretion system protein</fullName>
    </submittedName>
</protein>
<keyword evidence="3" id="KW-0067">ATP-binding</keyword>
<keyword evidence="2" id="KW-0547">Nucleotide-binding</keyword>
<proteinExistence type="inferred from homology"/>
<dbReference type="InterPro" id="IPR027417">
    <property type="entry name" value="P-loop_NTPase"/>
</dbReference>
<dbReference type="HOGENOM" id="CLU_050857_1_0_6"/>
<geneLocation type="plasmid" evidence="6">
    <name>plasmid_59kb</name>
</geneLocation>
<evidence type="ECO:0000259" key="4">
    <source>
        <dbReference type="Pfam" id="PF00437"/>
    </source>
</evidence>
<dbReference type="SUPFAM" id="SSF52540">
    <property type="entry name" value="P-loop containing nucleoside triphosphate hydrolases"/>
    <property type="match status" value="1"/>
</dbReference>
<evidence type="ECO:0000313" key="6">
    <source>
        <dbReference type="Proteomes" id="UP000002412"/>
    </source>
</evidence>
<organism evidence="5 6">
    <name type="scientific">Yersinia pseudotuberculosis serotype O:1b (strain IP 31758)</name>
    <dbReference type="NCBI Taxonomy" id="349747"/>
    <lineage>
        <taxon>Bacteria</taxon>
        <taxon>Pseudomonadati</taxon>
        <taxon>Pseudomonadota</taxon>
        <taxon>Gammaproteobacteria</taxon>
        <taxon>Enterobacterales</taxon>
        <taxon>Yersiniaceae</taxon>
        <taxon>Yersinia</taxon>
    </lineage>
</organism>